<comment type="caution">
    <text evidence="4">The sequence shown here is derived from an EMBL/GenBank/DDBJ whole genome shotgun (WGS) entry which is preliminary data.</text>
</comment>
<proteinExistence type="predicted"/>
<keyword evidence="5" id="KW-1185">Reference proteome</keyword>
<dbReference type="CDD" id="cd05387">
    <property type="entry name" value="BY-kinase"/>
    <property type="match status" value="1"/>
</dbReference>
<accession>A0ABT2NTH1</accession>
<organism evidence="4 5">
    <name type="scientific">Albidovulum sediminis</name>
    <dbReference type="NCBI Taxonomy" id="3066345"/>
    <lineage>
        <taxon>Bacteria</taxon>
        <taxon>Pseudomonadati</taxon>
        <taxon>Pseudomonadota</taxon>
        <taxon>Alphaproteobacteria</taxon>
        <taxon>Rhodobacterales</taxon>
        <taxon>Paracoccaceae</taxon>
        <taxon>Albidovulum</taxon>
    </lineage>
</organism>
<dbReference type="InterPro" id="IPR027417">
    <property type="entry name" value="P-loop_NTPase"/>
</dbReference>
<dbReference type="Gene3D" id="3.40.50.300">
    <property type="entry name" value="P-loop containing nucleotide triphosphate hydrolases"/>
    <property type="match status" value="1"/>
</dbReference>
<sequence length="275" mass="30408">MEKLEAAMAKARERRKAVLREAAAPARKSALAVPVRSGPSVDWGTVPLVPFVAARARRFRISALFGGRDATPYDLLRSRALRLMQENGWKRLAITSPEAGCGKSTIALNLALSIARQKDLRVMLFDLDFRRPNLHKIVGHTPPHSMHEVLAGDVPFFDVAARISDNLVVGLNQAPGSNPAELFQSQRAKDILDAIQEDWRPDLIIYDTPPMLGSDDHVNLMSKADCALLVVAAEMSKLPNVDFCEKELGQLTKVMGVVLNKCRYPDDTTGYAYYE</sequence>
<keyword evidence="1" id="KW-0547">Nucleotide-binding</keyword>
<evidence type="ECO:0000313" key="4">
    <source>
        <dbReference type="EMBL" id="MCT8331393.1"/>
    </source>
</evidence>
<protein>
    <submittedName>
        <fullName evidence="4">CpsD/CapB family tyrosine-protein kinase</fullName>
    </submittedName>
</protein>
<keyword evidence="4" id="KW-0418">Kinase</keyword>
<reference evidence="5" key="1">
    <citation type="submission" date="2023-07" db="EMBL/GenBank/DDBJ databases">
        <title>Defluviimonas sediminis sp. nov., isolated from mangrove sediment.</title>
        <authorList>
            <person name="Liu L."/>
            <person name="Li J."/>
            <person name="Huang Y."/>
            <person name="Pan J."/>
            <person name="Li M."/>
        </authorList>
    </citation>
    <scope>NUCLEOTIDE SEQUENCE [LARGE SCALE GENOMIC DNA]</scope>
    <source>
        <strain evidence="5">FT324</strain>
    </source>
</reference>
<dbReference type="InterPro" id="IPR002586">
    <property type="entry name" value="CobQ/CobB/MinD/ParA_Nub-bd_dom"/>
</dbReference>
<dbReference type="Pfam" id="PF01656">
    <property type="entry name" value="CbiA"/>
    <property type="match status" value="1"/>
</dbReference>
<dbReference type="SUPFAM" id="SSF52540">
    <property type="entry name" value="P-loop containing nucleoside triphosphate hydrolases"/>
    <property type="match status" value="1"/>
</dbReference>
<evidence type="ECO:0000313" key="5">
    <source>
        <dbReference type="Proteomes" id="UP001205601"/>
    </source>
</evidence>
<evidence type="ECO:0000256" key="2">
    <source>
        <dbReference type="ARBA" id="ARBA00022840"/>
    </source>
</evidence>
<name>A0ABT2NTH1_9RHOB</name>
<dbReference type="PANTHER" id="PTHR32309:SF13">
    <property type="entry name" value="FERRIC ENTEROBACTIN TRANSPORT PROTEIN FEPE"/>
    <property type="match status" value="1"/>
</dbReference>
<dbReference type="EMBL" id="JAOCQF010000003">
    <property type="protein sequence ID" value="MCT8331393.1"/>
    <property type="molecule type" value="Genomic_DNA"/>
</dbReference>
<evidence type="ECO:0000259" key="3">
    <source>
        <dbReference type="Pfam" id="PF01656"/>
    </source>
</evidence>
<dbReference type="GO" id="GO:0016301">
    <property type="term" value="F:kinase activity"/>
    <property type="evidence" value="ECO:0007669"/>
    <property type="project" value="UniProtKB-KW"/>
</dbReference>
<feature type="domain" description="CobQ/CobB/MinD/ParA nucleotide binding" evidence="3">
    <location>
        <begin position="92"/>
        <end position="265"/>
    </location>
</feature>
<dbReference type="RefSeq" id="WP_261497272.1">
    <property type="nucleotide sequence ID" value="NZ_JAOCQF010000003.1"/>
</dbReference>
<dbReference type="InterPro" id="IPR005702">
    <property type="entry name" value="Wzc-like_C"/>
</dbReference>
<keyword evidence="4" id="KW-0808">Transferase</keyword>
<keyword evidence="2" id="KW-0067">ATP-binding</keyword>
<evidence type="ECO:0000256" key="1">
    <source>
        <dbReference type="ARBA" id="ARBA00022741"/>
    </source>
</evidence>
<dbReference type="InterPro" id="IPR050445">
    <property type="entry name" value="Bact_polysacc_biosynth/exp"/>
</dbReference>
<dbReference type="Proteomes" id="UP001205601">
    <property type="component" value="Unassembled WGS sequence"/>
</dbReference>
<dbReference type="PANTHER" id="PTHR32309">
    <property type="entry name" value="TYROSINE-PROTEIN KINASE"/>
    <property type="match status" value="1"/>
</dbReference>
<gene>
    <name evidence="4" type="ORF">N5I32_17880</name>
</gene>